<reference evidence="3" key="1">
    <citation type="submission" date="2016-04" db="UniProtKB">
        <authorList>
            <consortium name="WormBaseParasite"/>
        </authorList>
    </citation>
    <scope>IDENTIFICATION</scope>
</reference>
<keyword evidence="2" id="KW-1185">Reference proteome</keyword>
<reference evidence="1 2" key="2">
    <citation type="submission" date="2018-11" db="EMBL/GenBank/DDBJ databases">
        <authorList>
            <consortium name="Pathogen Informatics"/>
        </authorList>
    </citation>
    <scope>NUCLEOTIDE SEQUENCE [LARGE SCALE GENOMIC DNA]</scope>
</reference>
<proteinExistence type="predicted"/>
<dbReference type="AlphaFoldDB" id="A0A158R1K4"/>
<accession>A0A158R1K4</accession>
<evidence type="ECO:0000313" key="3">
    <source>
        <dbReference type="WBParaSite" id="NBR_0001394001-mRNA-1"/>
    </source>
</evidence>
<dbReference type="EMBL" id="UYSL01021196">
    <property type="protein sequence ID" value="VDL77530.1"/>
    <property type="molecule type" value="Genomic_DNA"/>
</dbReference>
<name>A0A158R1K4_NIPBR</name>
<organism evidence="3">
    <name type="scientific">Nippostrongylus brasiliensis</name>
    <name type="common">Rat hookworm</name>
    <dbReference type="NCBI Taxonomy" id="27835"/>
    <lineage>
        <taxon>Eukaryota</taxon>
        <taxon>Metazoa</taxon>
        <taxon>Ecdysozoa</taxon>
        <taxon>Nematoda</taxon>
        <taxon>Chromadorea</taxon>
        <taxon>Rhabditida</taxon>
        <taxon>Rhabditina</taxon>
        <taxon>Rhabditomorpha</taxon>
        <taxon>Strongyloidea</taxon>
        <taxon>Heligmosomidae</taxon>
        <taxon>Nippostrongylus</taxon>
    </lineage>
</organism>
<protein>
    <submittedName>
        <fullName evidence="1 3">Uncharacterized protein</fullName>
    </submittedName>
</protein>
<dbReference type="WBParaSite" id="NBR_0001394001-mRNA-1">
    <property type="protein sequence ID" value="NBR_0001394001-mRNA-1"/>
    <property type="gene ID" value="NBR_0001394001"/>
</dbReference>
<dbReference type="Proteomes" id="UP000271162">
    <property type="component" value="Unassembled WGS sequence"/>
</dbReference>
<sequence length="220" mass="25138">MFDVMAMLFKDLLPCGMSRERLSSASYKRSRVQSRRADFLLEIFSMLSAAVVLLSQLHLYFCAANSIYEGPCDYVNDSATHGAIIHTVRTYLEDALNFNDNGIPYGCKAIKCSLKGGAGIDVEVSCAIGKSSAMLTTYFLKRHFDDYFETLHSTLRWDNEMAENALNYNFVKDKIKEGYLWSEVPREISRVDYYEVSDLVKEIIPTLFDEKEKETVIDYC</sequence>
<evidence type="ECO:0000313" key="2">
    <source>
        <dbReference type="Proteomes" id="UP000271162"/>
    </source>
</evidence>
<evidence type="ECO:0000313" key="1">
    <source>
        <dbReference type="EMBL" id="VDL77530.1"/>
    </source>
</evidence>
<gene>
    <name evidence="1" type="ORF">NBR_LOCUS13941</name>
</gene>